<keyword evidence="16" id="KW-1185">Reference proteome</keyword>
<keyword evidence="7" id="KW-0413">Isomerase</keyword>
<evidence type="ECO:0000256" key="8">
    <source>
        <dbReference type="ARBA" id="ARBA00034617"/>
    </source>
</evidence>
<dbReference type="OrthoDB" id="9810135at2"/>
<dbReference type="GO" id="GO:0000725">
    <property type="term" value="P:recombinational repair"/>
    <property type="evidence" value="ECO:0007669"/>
    <property type="project" value="TreeGrafter"/>
</dbReference>
<dbReference type="InterPro" id="IPR013986">
    <property type="entry name" value="DExx_box_DNA_helicase_dom_sf"/>
</dbReference>
<dbReference type="GO" id="GO:0016887">
    <property type="term" value="F:ATP hydrolysis activity"/>
    <property type="evidence" value="ECO:0007669"/>
    <property type="project" value="RHEA"/>
</dbReference>
<evidence type="ECO:0000256" key="3">
    <source>
        <dbReference type="ARBA" id="ARBA00022801"/>
    </source>
</evidence>
<evidence type="ECO:0000256" key="12">
    <source>
        <dbReference type="PROSITE-ProRule" id="PRU00560"/>
    </source>
</evidence>
<evidence type="ECO:0000313" key="16">
    <source>
        <dbReference type="Proteomes" id="UP000275571"/>
    </source>
</evidence>
<evidence type="ECO:0000256" key="6">
    <source>
        <dbReference type="ARBA" id="ARBA00023125"/>
    </source>
</evidence>
<evidence type="ECO:0000259" key="14">
    <source>
        <dbReference type="PROSITE" id="PS51217"/>
    </source>
</evidence>
<dbReference type="KEGG" id="btur:DB313_01765"/>
<dbReference type="RefSeq" id="WP_120104145.1">
    <property type="nucleotide sequence ID" value="NZ_CP028884.1"/>
</dbReference>
<dbReference type="InterPro" id="IPR014016">
    <property type="entry name" value="UvrD-like_ATP-bd"/>
</dbReference>
<feature type="domain" description="UvrD-like helicase C-terminal" evidence="14">
    <location>
        <begin position="282"/>
        <end position="546"/>
    </location>
</feature>
<dbReference type="PROSITE" id="PS51198">
    <property type="entry name" value="UVRD_HELICASE_ATP_BIND"/>
    <property type="match status" value="1"/>
</dbReference>
<protein>
    <recommendedName>
        <fullName evidence="9">DNA 3'-5' helicase</fullName>
        <ecNumber evidence="9">5.6.2.4</ecNumber>
    </recommendedName>
    <alternativeName>
        <fullName evidence="10">DNA 3'-5' helicase II</fullName>
    </alternativeName>
</protein>
<accession>A0A386PLU5</accession>
<comment type="catalytic activity">
    <reaction evidence="8">
        <text>Couples ATP hydrolysis with the unwinding of duplex DNA by translocating in the 3'-5' direction.</text>
        <dbReference type="EC" id="5.6.2.4"/>
    </reaction>
</comment>
<proteinExistence type="inferred from homology"/>
<dbReference type="EMBL" id="CP028884">
    <property type="protein sequence ID" value="AYE36222.1"/>
    <property type="molecule type" value="Genomic_DNA"/>
</dbReference>
<comment type="catalytic activity">
    <reaction evidence="11">
        <text>ATP + H2O = ADP + phosphate + H(+)</text>
        <dbReference type="Rhea" id="RHEA:13065"/>
        <dbReference type="ChEBI" id="CHEBI:15377"/>
        <dbReference type="ChEBI" id="CHEBI:15378"/>
        <dbReference type="ChEBI" id="CHEBI:30616"/>
        <dbReference type="ChEBI" id="CHEBI:43474"/>
        <dbReference type="ChEBI" id="CHEBI:456216"/>
        <dbReference type="EC" id="5.6.2.4"/>
    </reaction>
</comment>
<feature type="domain" description="UvrD-like helicase ATP-binding" evidence="13">
    <location>
        <begin position="11"/>
        <end position="281"/>
    </location>
</feature>
<dbReference type="Pfam" id="PF13361">
    <property type="entry name" value="UvrD_C"/>
    <property type="match status" value="1"/>
</dbReference>
<dbReference type="GO" id="GO:0033202">
    <property type="term" value="C:DNA helicase complex"/>
    <property type="evidence" value="ECO:0007669"/>
    <property type="project" value="TreeGrafter"/>
</dbReference>
<evidence type="ECO:0000256" key="1">
    <source>
        <dbReference type="ARBA" id="ARBA00009922"/>
    </source>
</evidence>
<dbReference type="InterPro" id="IPR027417">
    <property type="entry name" value="P-loop_NTPase"/>
</dbReference>
<name>A0A386PLU5_9SPIR</name>
<dbReference type="GO" id="GO:0005829">
    <property type="term" value="C:cytosol"/>
    <property type="evidence" value="ECO:0007669"/>
    <property type="project" value="TreeGrafter"/>
</dbReference>
<evidence type="ECO:0000313" key="15">
    <source>
        <dbReference type="EMBL" id="AYE36222.1"/>
    </source>
</evidence>
<dbReference type="InterPro" id="IPR000212">
    <property type="entry name" value="DNA_helicase_UvrD/REP"/>
</dbReference>
<dbReference type="Proteomes" id="UP000275571">
    <property type="component" value="Chromosome"/>
</dbReference>
<gene>
    <name evidence="15" type="ORF">DB313_01765</name>
</gene>
<reference evidence="15 16" key="1">
    <citation type="journal article" date="2018" name="Infect. Genet. Evol.">
        <title>Genome-wide analysis of Borrelia turcica and 'Candidatus Borrelia tachyglossi' shows relapsing fever-like genomes with unique genomic links to Lyme disease Borrelia.</title>
        <authorList>
            <person name="Gofton A.W."/>
            <person name="Margos G."/>
            <person name="Fingerle V."/>
            <person name="Hepner S."/>
            <person name="Loh S.M."/>
            <person name="Ryan U."/>
            <person name="Irwin P."/>
            <person name="Oskam C.L."/>
        </authorList>
    </citation>
    <scope>NUCLEOTIDE SEQUENCE [LARGE SCALE GENOMIC DNA]</scope>
    <source>
        <strain evidence="15 16">IST7</strain>
    </source>
</reference>
<dbReference type="EC" id="5.6.2.4" evidence="9"/>
<evidence type="ECO:0000259" key="13">
    <source>
        <dbReference type="PROSITE" id="PS51198"/>
    </source>
</evidence>
<keyword evidence="2 12" id="KW-0547">Nucleotide-binding</keyword>
<dbReference type="AlphaFoldDB" id="A0A386PLU5"/>
<keyword evidence="4 12" id="KW-0347">Helicase</keyword>
<organism evidence="15 16">
    <name type="scientific">Borrelia turcica IST7</name>
    <dbReference type="NCBI Taxonomy" id="1104446"/>
    <lineage>
        <taxon>Bacteria</taxon>
        <taxon>Pseudomonadati</taxon>
        <taxon>Spirochaetota</taxon>
        <taxon>Spirochaetia</taxon>
        <taxon>Spirochaetales</taxon>
        <taxon>Borreliaceae</taxon>
        <taxon>Borrelia</taxon>
    </lineage>
</organism>
<dbReference type="PROSITE" id="PS51217">
    <property type="entry name" value="UVRD_HELICASE_CTER"/>
    <property type="match status" value="1"/>
</dbReference>
<dbReference type="PANTHER" id="PTHR11070">
    <property type="entry name" value="UVRD / RECB / PCRA DNA HELICASE FAMILY MEMBER"/>
    <property type="match status" value="1"/>
</dbReference>
<keyword evidence="6" id="KW-0238">DNA-binding</keyword>
<dbReference type="GO" id="GO:0043138">
    <property type="term" value="F:3'-5' DNA helicase activity"/>
    <property type="evidence" value="ECO:0007669"/>
    <property type="project" value="UniProtKB-EC"/>
</dbReference>
<evidence type="ECO:0000256" key="5">
    <source>
        <dbReference type="ARBA" id="ARBA00022840"/>
    </source>
</evidence>
<dbReference type="Pfam" id="PF00580">
    <property type="entry name" value="UvrD-helicase"/>
    <property type="match status" value="1"/>
</dbReference>
<dbReference type="GO" id="GO:0003677">
    <property type="term" value="F:DNA binding"/>
    <property type="evidence" value="ECO:0007669"/>
    <property type="project" value="UniProtKB-KW"/>
</dbReference>
<dbReference type="Gene3D" id="1.10.486.10">
    <property type="entry name" value="PCRA, domain 4"/>
    <property type="match status" value="1"/>
</dbReference>
<keyword evidence="5 12" id="KW-0067">ATP-binding</keyword>
<dbReference type="Gene3D" id="3.40.50.300">
    <property type="entry name" value="P-loop containing nucleotide triphosphate hydrolases"/>
    <property type="match status" value="2"/>
</dbReference>
<sequence>MVDRIEEFLFSLNTYQREIVLDDTKNPILVLAGPGSGKTRVITAKIAHLIKILEIRPEEILALTFTNKVAREMNARINHLFDFNKSLHIQTFHSFGAWLLRIYFKEFDKNYDSNFTIWDTNDVVRCVKQIGLAPSIELAKQVSSLILKGKESGFLHDYFGIEEKIYRDIKTYEQEKARNNAFDFADLILKSALMLRESEDIKRRVQKRFRAILVDEYQDTNYAQFLFLKELYNQGMHFMVVGDEDQSIYSFRGARVENILEFEKTFNNVTRYYLVQNYRSTLSIVNVANDVISKNKNRYEKVIVTKNKIGKKMKFFVFQNPAEEAEYFSNFLVKDKLDTAILYRFNYQSFQFEKSFLKRDIPYKVLGSIRFYEREEVKDVISLLRLFVNKKDKVSFLRVINKPARGIGKTTTDKIIGMLNNSDVNLDLILASRRVSETLKGKAGDSLIAFLSIYDALGKRIDTDVYVNLSAFIRDVVVKFGLWDYYQKFDKDEKSRNIDELIGSGVEYSGSFEGLVLFLENSSLSPLMHGDSNSGVLLSSIHGVKGLEFDRVIISGLEKGLLPAEIEELTEERIEEERRLFYVAVTRAKFELIITLNLQRFFGGMLRNTAISVFFQDINKDAYDVTFVPEYLRDNFKYFFTKSSDKNFSIGDYINYNGENGVIVDKWYQSGEQLIKINLRNGKKVILNSVHIKGLSKV</sequence>
<keyword evidence="3 12" id="KW-0378">Hydrolase</keyword>
<dbReference type="Gene3D" id="1.10.10.160">
    <property type="match status" value="1"/>
</dbReference>
<dbReference type="GO" id="GO:0005524">
    <property type="term" value="F:ATP binding"/>
    <property type="evidence" value="ECO:0007669"/>
    <property type="project" value="UniProtKB-UniRule"/>
</dbReference>
<evidence type="ECO:0000256" key="10">
    <source>
        <dbReference type="ARBA" id="ARBA00034923"/>
    </source>
</evidence>
<evidence type="ECO:0000256" key="9">
    <source>
        <dbReference type="ARBA" id="ARBA00034808"/>
    </source>
</evidence>
<dbReference type="PANTHER" id="PTHR11070:SF2">
    <property type="entry name" value="ATP-DEPENDENT DNA HELICASE SRS2"/>
    <property type="match status" value="1"/>
</dbReference>
<dbReference type="CDD" id="cd17932">
    <property type="entry name" value="DEXQc_UvrD"/>
    <property type="match status" value="1"/>
</dbReference>
<comment type="similarity">
    <text evidence="1">Belongs to the helicase family. UvrD subfamily.</text>
</comment>
<evidence type="ECO:0000256" key="2">
    <source>
        <dbReference type="ARBA" id="ARBA00022741"/>
    </source>
</evidence>
<feature type="binding site" evidence="12">
    <location>
        <begin position="32"/>
        <end position="39"/>
    </location>
    <ligand>
        <name>ATP</name>
        <dbReference type="ChEBI" id="CHEBI:30616"/>
    </ligand>
</feature>
<evidence type="ECO:0000256" key="11">
    <source>
        <dbReference type="ARBA" id="ARBA00048988"/>
    </source>
</evidence>
<dbReference type="SUPFAM" id="SSF52540">
    <property type="entry name" value="P-loop containing nucleoside triphosphate hydrolases"/>
    <property type="match status" value="1"/>
</dbReference>
<evidence type="ECO:0000256" key="7">
    <source>
        <dbReference type="ARBA" id="ARBA00023235"/>
    </source>
</evidence>
<evidence type="ECO:0000256" key="4">
    <source>
        <dbReference type="ARBA" id="ARBA00022806"/>
    </source>
</evidence>
<dbReference type="InterPro" id="IPR014017">
    <property type="entry name" value="DNA_helicase_UvrD-like_C"/>
</dbReference>